<feature type="signal peptide" evidence="2">
    <location>
        <begin position="1"/>
        <end position="33"/>
    </location>
</feature>
<dbReference type="EMBL" id="BAAALG010000002">
    <property type="protein sequence ID" value="GAA1092140.1"/>
    <property type="molecule type" value="Genomic_DNA"/>
</dbReference>
<feature type="domain" description="Ig-like" evidence="3">
    <location>
        <begin position="577"/>
        <end position="711"/>
    </location>
</feature>
<evidence type="ECO:0000256" key="2">
    <source>
        <dbReference type="SAM" id="SignalP"/>
    </source>
</evidence>
<dbReference type="PANTHER" id="PTHR34677:SF3">
    <property type="entry name" value="BACTERIAL IG-LIKE DOMAIN-CONTAINING PROTEIN"/>
    <property type="match status" value="1"/>
</dbReference>
<dbReference type="InterPro" id="IPR013783">
    <property type="entry name" value="Ig-like_fold"/>
</dbReference>
<organism evidence="4 5">
    <name type="scientific">Nocardioides dubius</name>
    <dbReference type="NCBI Taxonomy" id="317019"/>
    <lineage>
        <taxon>Bacteria</taxon>
        <taxon>Bacillati</taxon>
        <taxon>Actinomycetota</taxon>
        <taxon>Actinomycetes</taxon>
        <taxon>Propionibacteriales</taxon>
        <taxon>Nocardioidaceae</taxon>
        <taxon>Nocardioides</taxon>
    </lineage>
</organism>
<gene>
    <name evidence="4" type="ORF">GCM10009668_03870</name>
</gene>
<evidence type="ECO:0000313" key="4">
    <source>
        <dbReference type="EMBL" id="GAA1092140.1"/>
    </source>
</evidence>
<dbReference type="Pfam" id="PF07705">
    <property type="entry name" value="CARDB"/>
    <property type="match status" value="1"/>
</dbReference>
<reference evidence="5" key="1">
    <citation type="journal article" date="2019" name="Int. J. Syst. Evol. Microbiol.">
        <title>The Global Catalogue of Microorganisms (GCM) 10K type strain sequencing project: providing services to taxonomists for standard genome sequencing and annotation.</title>
        <authorList>
            <consortium name="The Broad Institute Genomics Platform"/>
            <consortium name="The Broad Institute Genome Sequencing Center for Infectious Disease"/>
            <person name="Wu L."/>
            <person name="Ma J."/>
        </authorList>
    </citation>
    <scope>NUCLEOTIDE SEQUENCE [LARGE SCALE GENOMIC DNA]</scope>
    <source>
        <strain evidence="5">JCM 13008</strain>
    </source>
</reference>
<dbReference type="InterPro" id="IPR011635">
    <property type="entry name" value="CARDB"/>
</dbReference>
<accession>A0ABP4E4K2</accession>
<dbReference type="Pfam" id="PF12245">
    <property type="entry name" value="Big_3_2"/>
    <property type="match status" value="1"/>
</dbReference>
<dbReference type="RefSeq" id="WP_343990795.1">
    <property type="nucleotide sequence ID" value="NZ_BAAALG010000002.1"/>
</dbReference>
<keyword evidence="2" id="KW-0732">Signal</keyword>
<dbReference type="InterPro" id="IPR022038">
    <property type="entry name" value="Ig-like_bact"/>
</dbReference>
<evidence type="ECO:0000313" key="5">
    <source>
        <dbReference type="Proteomes" id="UP001501581"/>
    </source>
</evidence>
<name>A0ABP4E4K2_9ACTN</name>
<evidence type="ECO:0000259" key="3">
    <source>
        <dbReference type="PROSITE" id="PS50835"/>
    </source>
</evidence>
<dbReference type="PANTHER" id="PTHR34677">
    <property type="match status" value="1"/>
</dbReference>
<dbReference type="Gene3D" id="2.60.40.10">
    <property type="entry name" value="Immunoglobulins"/>
    <property type="match status" value="9"/>
</dbReference>
<dbReference type="PROSITE" id="PS50835">
    <property type="entry name" value="IG_LIKE"/>
    <property type="match status" value="1"/>
</dbReference>
<feature type="chain" id="PRO_5046455991" description="Ig-like domain-containing protein" evidence="2">
    <location>
        <begin position="34"/>
        <end position="1024"/>
    </location>
</feature>
<proteinExistence type="predicted"/>
<comment type="caution">
    <text evidence="4">The sequence shown here is derived from an EMBL/GenBank/DDBJ whole genome shotgun (WGS) entry which is preliminary data.</text>
</comment>
<protein>
    <recommendedName>
        <fullName evidence="3">Ig-like domain-containing protein</fullName>
    </recommendedName>
</protein>
<keyword evidence="5" id="KW-1185">Reference proteome</keyword>
<feature type="region of interest" description="Disordered" evidence="1">
    <location>
        <begin position="35"/>
        <end position="55"/>
    </location>
</feature>
<dbReference type="InterPro" id="IPR007110">
    <property type="entry name" value="Ig-like_dom"/>
</dbReference>
<evidence type="ECO:0000256" key="1">
    <source>
        <dbReference type="SAM" id="MobiDB-lite"/>
    </source>
</evidence>
<sequence>MSRFRDILRTTAKVTAVATLLASASLLSTGVPAASAGPAPELRVSSVTNPPASRLPGQAVRSVAVLKNAGRATARRSTTALWLSNDRTVGAGDRKLRSRPTPSLARSRSTRVVVTAPVPRNMPTGSYFVIACADSAKKVKESNEANNCRSSRRAVRVVRASLSITAPVSGAVVGPSVAVSFVSNVRLATTCSIDGRPGTPCTSGDAQLLTDGAHSVTVTGTDAAGNVVVASRSFTVDATPAVLAFTTPPPTQTNDTTPTFAFAADEPGSSLECRVDEAPFEECTSPFTTAELASGPHTIDVTATDPVGNVSGTLSHEVTIDTDAPSTTIDDHPAADSNDATADFAFSSTEDGTFECRVLPAEFSTCTSPFATAPLTAGSHTFEVRATDQAGNVDPTPAAFTFSLDLTPPQTTLTGTPPAITDDPTAVFTFASPEPAAFECRIDADPFASCASPHTTATLDDGTHTFEVRAVDSVGNADPTPASHTFDVDTRAPNTTLTQTPASLTNNPLAQFHFVSDDAAASFECKVDGAAFAPCSSPFTTSALSDGTHTVSVRAVRNGLGDLTPATFTFEVDKTEPETTLTSTEPNPTNDETADFTFTADEAGATFECRVDNGAYAGCASPFSTPPTGGGTHTFRVRAIDSAGNVDASPASHTWVVDVIAPITTLSTAPANPTTDRTADFTFSSTESGTFRCSLNNAPAAPCTSPHSTASLADGSYTFSVYAVDAAGNVDATPESHSFRVDVTGPTFSISSPPAANSGSYITKDPQISFAGFPFDASGIASVTWTNSAGGSGSAVTAAGNWLNFQIWNIPLAVGANTITITGTDTLGNVNQKIVVVTRDASAPTVTITAPTAASTLVTSAGSVMLGGTASDNLGIAGVAWSNSAGGSGTASGTTSWSTAAIPLVVGANTITVTVTDTAGNTSTDSLVVTRDNTGPSVSISTNGGTSYATTASTVQLTGSASDPSGIELVTWRIPSTGSTGGAIGTTSWTTTIIALSPGPNYIEVTAYDRAGNPTTTSIEVTRT</sequence>
<dbReference type="Proteomes" id="UP001501581">
    <property type="component" value="Unassembled WGS sequence"/>
</dbReference>